<name>A0A6C0JDZ7_9ZZZZ</name>
<protein>
    <recommendedName>
        <fullName evidence="2">Cadherin domain-containing protein</fullName>
    </recommendedName>
</protein>
<evidence type="ECO:0000313" key="1">
    <source>
        <dbReference type="EMBL" id="QHU02757.1"/>
    </source>
</evidence>
<dbReference type="Gene3D" id="3.80.10.10">
    <property type="entry name" value="Ribonuclease Inhibitor"/>
    <property type="match status" value="2"/>
</dbReference>
<dbReference type="EMBL" id="MN740362">
    <property type="protein sequence ID" value="QHU02757.1"/>
    <property type="molecule type" value="Genomic_DNA"/>
</dbReference>
<proteinExistence type="predicted"/>
<evidence type="ECO:0008006" key="2">
    <source>
        <dbReference type="Google" id="ProtNLM"/>
    </source>
</evidence>
<sequence>MSQTPTATPLSGISFNEDISNTFTLGFTADASSNSPFSSAQVVSSPTNGSVVISGLDATYTPNANFNGVDSFTYTVTDQANEVSEAATVSFTVSPVNDLVEGDVTITGTTTEGETLTATNNLSDVEGVGALAYEWSSDGVAISGATGSTYVLQHTDVGNVVVCTVSYTDGSGNSESKASSATATIVNVAPTAVGTMPAVNVDEDSANVIINLSQYFSHPEAAGDTLGYSTTDANGSLVTSSITDSSMTLTFLANQHGITSYVVNAADAQGTTASQSFDVTVDSVNDPPTFNSTLNDVTKIENDSAFVVDLTGSFSDVDHESVSFSVASSDTSVVTVSLVDASLTLTPVTDAFGDVDINITATDPSNGTTTQSPAFKVVVTSSASQIAALGDDISNSDVTSGLFLMVNGVKALSEAQIQSLTLSQVNNLNTVQAGYFDNSQVAFFNSNISEMTYDVHGALAYPASSSTFLNGQALFFSDAVIAAQSSSNIKSFNKATLEALTVGNLKALNSSQLSSFTSEQIPYIPAPVIAGLADVDSTGVVTDFNTTTSDRFRDALEQLTGEQLAALTATQVAAISAAGRLKWLDTAQLGSMQNEHFSEIVVGQFTDFTSTQFAGGFDVSNLQLMTAGQFEALGSTTENLLNLLTTAQIQSIPASHFSLVTADHVVRLGESPDKLNLLTEAQISQIVPASADIVASITTTQIADLSTVVIDDISSAFYTNLTAAQRNAFTSQQIPLLLDSVVGSLSAAQIGDLSGSVINTFTTSQLQSLSTELQVQAISVVDLSDIANDLSDSQIQDLSTAQVEVLLESQISSLSELERLSLMSTTQLSAVTEVQFDDIAPGNDVSGQFHEFSAEQFAAFDVSALSVMTQSQFDVLDDTSVNLISGLSEQQIQIIPSSNFGSATVEHLSRFDDSFKFVKYSQFTELSGTVINTGLTQSQIEGIDTVASSLVFSNLTVNDVSEFDASFVNQLTESQVNDISSVSFSGFANTDISNFDASFVGYLDASQVQVFNTGADSQTKHLAVNNLSTALHLSDIQIQDLSTSQISSFSGEKIVQLSSGNKLTLLDSTQITGITSVQTSSISATQITDLSGAVHIANLPVDVVQQLSATQLHALAEDTAHLPLDASSNLSITPAQIQDLSGSANIVHLTVSQIQSLNVDQIQSLSLSQIQLIIATQGFVFLKSQMKHFTIVDQIQDTADLSGIIHDFPTFSISQLEGLNLEQLNFLLDVNTSVYISLSQEQKDAVTTSFASLDYTELQVVSNDKILYLTPDQLLSVTSSQAANVIGNLTQSQQLNLGRNIRALNATELSGVNVALILESYDTAYTNDIIEEPFVKALSDLSVDQLAAIPVTMVTDLMNSRMTLLSDAIINGLSSSSFGALAITSMTDSQFANLTTDSIASFSPTQTGVLDASNILQLGATFASIPDVAISSLNVNIIQYITASSITEAQANNFTALQIAEFTDEQNALFTTGVRSILSNIAGFDFTTTPLEFKLEQLNTSVDVASMQVTISNEDVSQNFLYDATVQSYMNLSDAKKMFLYRYSNESEVRLYVDKRNFKVNFNYVECDHLDLVDNDPIIGNHQIAYTDTVVDNSSVAYFSDDASYGNMGFVGNVVTNSIVGDSRIPFSWDYIHYTAKEVLGVFSAYPLFNQIRTIEENLRKNINDSINGQMVPIIESIDISSGTGRQDTNLDPVDVSNLNGTDGSGATPYDQAVIDGVTNARHIVFDNEDPSNDEIAATIFRTLLLQRKPDFNQSEEQEIAYGFPFRLNDSMSFIVEMKPNAEQRKIAGVSGQSIGDKISSRKYRINIKFI</sequence>
<accession>A0A6C0JDZ7</accession>
<dbReference type="InterPro" id="IPR032675">
    <property type="entry name" value="LRR_dom_sf"/>
</dbReference>
<dbReference type="Gene3D" id="2.60.40.2700">
    <property type="match status" value="1"/>
</dbReference>
<organism evidence="1">
    <name type="scientific">viral metagenome</name>
    <dbReference type="NCBI Taxonomy" id="1070528"/>
    <lineage>
        <taxon>unclassified sequences</taxon>
        <taxon>metagenomes</taxon>
        <taxon>organismal metagenomes</taxon>
    </lineage>
</organism>
<dbReference type="Gene3D" id="2.60.40.3440">
    <property type="match status" value="1"/>
</dbReference>
<dbReference type="Pfam" id="PF17963">
    <property type="entry name" value="Big_9"/>
    <property type="match status" value="1"/>
</dbReference>
<reference evidence="1" key="1">
    <citation type="journal article" date="2020" name="Nature">
        <title>Giant virus diversity and host interactions through global metagenomics.</title>
        <authorList>
            <person name="Schulz F."/>
            <person name="Roux S."/>
            <person name="Paez-Espino D."/>
            <person name="Jungbluth S."/>
            <person name="Walsh D.A."/>
            <person name="Denef V.J."/>
            <person name="McMahon K.D."/>
            <person name="Konstantinidis K.T."/>
            <person name="Eloe-Fadrosh E.A."/>
            <person name="Kyrpides N.C."/>
            <person name="Woyke T."/>
        </authorList>
    </citation>
    <scope>NUCLEOTIDE SEQUENCE</scope>
    <source>
        <strain evidence="1">GVMAG-M-3300025880-76</strain>
    </source>
</reference>